<protein>
    <recommendedName>
        <fullName evidence="2">DUF58 domain-containing protein</fullName>
    </recommendedName>
</protein>
<evidence type="ECO:0000313" key="3">
    <source>
        <dbReference type="EMBL" id="RAQ95498.1"/>
    </source>
</evidence>
<keyword evidence="4" id="KW-1185">Reference proteome</keyword>
<gene>
    <name evidence="3" type="ORF">A4R35_08115</name>
</gene>
<keyword evidence="1" id="KW-1133">Transmembrane helix</keyword>
<feature type="transmembrane region" description="Helical" evidence="1">
    <location>
        <begin position="30"/>
        <end position="48"/>
    </location>
</feature>
<dbReference type="AlphaFoldDB" id="A0A328VCN0"/>
<dbReference type="PANTHER" id="PTHR34351">
    <property type="entry name" value="SLR1927 PROTEIN-RELATED"/>
    <property type="match status" value="1"/>
</dbReference>
<reference evidence="3 4" key="1">
    <citation type="submission" date="2016-08" db="EMBL/GenBank/DDBJ databases">
        <title>Analysis of Carbohydrate Active Enzymes in Thermogemmatispora T81 Reveals Carbohydrate Degradation Ability.</title>
        <authorList>
            <person name="Tomazini A."/>
            <person name="Lal S."/>
            <person name="Stott M."/>
            <person name="Henrissat B."/>
            <person name="Polikarpov I."/>
            <person name="Sparling R."/>
            <person name="Levin D.B."/>
        </authorList>
    </citation>
    <scope>NUCLEOTIDE SEQUENCE [LARGE SCALE GENOMIC DNA]</scope>
    <source>
        <strain evidence="3 4">T81</strain>
    </source>
</reference>
<evidence type="ECO:0000259" key="2">
    <source>
        <dbReference type="Pfam" id="PF01882"/>
    </source>
</evidence>
<dbReference type="InterPro" id="IPR002881">
    <property type="entry name" value="DUF58"/>
</dbReference>
<dbReference type="Proteomes" id="UP000248706">
    <property type="component" value="Unassembled WGS sequence"/>
</dbReference>
<organism evidence="3 4">
    <name type="scientific">Thermogemmatispora tikiterensis</name>
    <dbReference type="NCBI Taxonomy" id="1825093"/>
    <lineage>
        <taxon>Bacteria</taxon>
        <taxon>Bacillati</taxon>
        <taxon>Chloroflexota</taxon>
        <taxon>Ktedonobacteria</taxon>
        <taxon>Thermogemmatisporales</taxon>
        <taxon>Thermogemmatisporaceae</taxon>
        <taxon>Thermogemmatispora</taxon>
    </lineage>
</organism>
<keyword evidence="1" id="KW-0472">Membrane</keyword>
<dbReference type="Pfam" id="PF01882">
    <property type="entry name" value="DUF58"/>
    <property type="match status" value="1"/>
</dbReference>
<dbReference type="EMBL" id="MCIF01000002">
    <property type="protein sequence ID" value="RAQ95498.1"/>
    <property type="molecule type" value="Genomic_DNA"/>
</dbReference>
<dbReference type="OrthoDB" id="140416at2"/>
<sequence>MRSWQTVFLVLLIVVTGFLAISSGWKALYVVTYVLLAVFLLSLLWAHYSLRGLVFHRAAPFGRVQVGDTFDERLMLDNVSIFPKLWVQIVDGSTLPGHRAGYVASMGGRKRALWRARTVCRRRGRYQLGPVIASSGDPFGLFRRHRLLSPAYEILVLPRVIPLAGFAFFTGGLPGKGRSTRRALHTTTNATTIREYASGDSLNRIHWPSTAHYNKLMVKEFDLDPAMDAWIFLDLHQAVQAGEGEESTEEYGITIAASLAVYLLRQDLSLGLIVNGERREFLALDRGERQIERVLELLAVVRAGSGPDLKEALALDALHFGRNTAAIVITPSTSRDWHEGLRHLRRRGVQVAVIGLEAASFDGRPVDEDTWALLEGEGVPVLRVRRGDSLAEALERGPSVRSLQWRS</sequence>
<name>A0A328VCN0_9CHLR</name>
<comment type="caution">
    <text evidence="3">The sequence shown here is derived from an EMBL/GenBank/DDBJ whole genome shotgun (WGS) entry which is preliminary data.</text>
</comment>
<keyword evidence="1" id="KW-0812">Transmembrane</keyword>
<proteinExistence type="predicted"/>
<accession>A0A328VCN0</accession>
<dbReference type="RefSeq" id="WP_112428277.1">
    <property type="nucleotide sequence ID" value="NZ_MCIF01000002.1"/>
</dbReference>
<feature type="domain" description="DUF58" evidence="2">
    <location>
        <begin position="193"/>
        <end position="353"/>
    </location>
</feature>
<evidence type="ECO:0000256" key="1">
    <source>
        <dbReference type="SAM" id="Phobius"/>
    </source>
</evidence>
<dbReference type="PANTHER" id="PTHR34351:SF2">
    <property type="entry name" value="DUF58 DOMAIN-CONTAINING PROTEIN"/>
    <property type="match status" value="1"/>
</dbReference>
<evidence type="ECO:0000313" key="4">
    <source>
        <dbReference type="Proteomes" id="UP000248706"/>
    </source>
</evidence>